<accession>A0A811REF5</accession>
<keyword evidence="3" id="KW-1185">Reference proteome</keyword>
<evidence type="ECO:0000256" key="1">
    <source>
        <dbReference type="SAM" id="MobiDB-lite"/>
    </source>
</evidence>
<feature type="region of interest" description="Disordered" evidence="1">
    <location>
        <begin position="135"/>
        <end position="163"/>
    </location>
</feature>
<dbReference type="Proteomes" id="UP000604825">
    <property type="component" value="Unassembled WGS sequence"/>
</dbReference>
<reference evidence="2" key="1">
    <citation type="submission" date="2020-10" db="EMBL/GenBank/DDBJ databases">
        <authorList>
            <person name="Han B."/>
            <person name="Lu T."/>
            <person name="Zhao Q."/>
            <person name="Huang X."/>
            <person name="Zhao Y."/>
        </authorList>
    </citation>
    <scope>NUCLEOTIDE SEQUENCE</scope>
</reference>
<organism evidence="2 3">
    <name type="scientific">Miscanthus lutarioriparius</name>
    <dbReference type="NCBI Taxonomy" id="422564"/>
    <lineage>
        <taxon>Eukaryota</taxon>
        <taxon>Viridiplantae</taxon>
        <taxon>Streptophyta</taxon>
        <taxon>Embryophyta</taxon>
        <taxon>Tracheophyta</taxon>
        <taxon>Spermatophyta</taxon>
        <taxon>Magnoliopsida</taxon>
        <taxon>Liliopsida</taxon>
        <taxon>Poales</taxon>
        <taxon>Poaceae</taxon>
        <taxon>PACMAD clade</taxon>
        <taxon>Panicoideae</taxon>
        <taxon>Andropogonodae</taxon>
        <taxon>Andropogoneae</taxon>
        <taxon>Saccharinae</taxon>
        <taxon>Miscanthus</taxon>
    </lineage>
</organism>
<protein>
    <submittedName>
        <fullName evidence="2">Uncharacterized protein</fullName>
    </submittedName>
</protein>
<dbReference type="AlphaFoldDB" id="A0A811REF5"/>
<name>A0A811REF5_9POAL</name>
<evidence type="ECO:0000313" key="3">
    <source>
        <dbReference type="Proteomes" id="UP000604825"/>
    </source>
</evidence>
<dbReference type="PANTHER" id="PTHR33696:SF8">
    <property type="match status" value="1"/>
</dbReference>
<sequence>MSIRLFGLQITGPSVVNPVRSERQPHVAPLVSRRRPSSARRRRRRPPRASTTSLVPFSWERHPGVPKNSFRGGRDSPTGNPLPLPPPLLRPAAPRRRRRRQPAKAGAPAASSSSDARDDDPFFAAFAECTRDDDDDYAAADDADADDDDTKNKLWPVPAKPAGVSSGRAERRWWIAGGGGGLVAFLDMHGCKSAMDVVADGAFHPRRLVAAADPRPPVVRGTAR</sequence>
<evidence type="ECO:0000313" key="2">
    <source>
        <dbReference type="EMBL" id="CAD6268229.1"/>
    </source>
</evidence>
<feature type="compositionally biased region" description="Acidic residues" evidence="1">
    <location>
        <begin position="135"/>
        <end position="149"/>
    </location>
</feature>
<gene>
    <name evidence="2" type="ORF">NCGR_LOCUS51534</name>
</gene>
<dbReference type="EMBL" id="CAJGYO010000014">
    <property type="protein sequence ID" value="CAD6268229.1"/>
    <property type="molecule type" value="Genomic_DNA"/>
</dbReference>
<dbReference type="PANTHER" id="PTHR33696">
    <property type="entry name" value="T22J18.15-RELATED"/>
    <property type="match status" value="1"/>
</dbReference>
<feature type="compositionally biased region" description="Basic residues" evidence="1">
    <location>
        <begin position="32"/>
        <end position="47"/>
    </location>
</feature>
<feature type="compositionally biased region" description="Low complexity" evidence="1">
    <location>
        <begin position="103"/>
        <end position="114"/>
    </location>
</feature>
<dbReference type="OrthoDB" id="1925896at2759"/>
<feature type="compositionally biased region" description="Pro residues" evidence="1">
    <location>
        <begin position="80"/>
        <end position="89"/>
    </location>
</feature>
<proteinExistence type="predicted"/>
<feature type="compositionally biased region" description="Basic residues" evidence="1">
    <location>
        <begin position="93"/>
        <end position="102"/>
    </location>
</feature>
<comment type="caution">
    <text evidence="2">The sequence shown here is derived from an EMBL/GenBank/DDBJ whole genome shotgun (WGS) entry which is preliminary data.</text>
</comment>
<feature type="region of interest" description="Disordered" evidence="1">
    <location>
        <begin position="16"/>
        <end position="119"/>
    </location>
</feature>